<comment type="caution">
    <text evidence="1">The sequence shown here is derived from an EMBL/GenBank/DDBJ whole genome shotgun (WGS) entry which is preliminary data.</text>
</comment>
<dbReference type="Proteomes" id="UP000055024">
    <property type="component" value="Unassembled WGS sequence"/>
</dbReference>
<evidence type="ECO:0000313" key="2">
    <source>
        <dbReference type="Proteomes" id="UP000055024"/>
    </source>
</evidence>
<proteinExistence type="predicted"/>
<sequence length="36" mass="4334">MQRKHGFQRAMPLKPYFKEIQPQYIKKIDNTKVTAV</sequence>
<dbReference type="EMBL" id="JYDP01006079">
    <property type="protein sequence ID" value="KRY90093.1"/>
    <property type="molecule type" value="Genomic_DNA"/>
</dbReference>
<name>A0A0V1FVP7_9BILA</name>
<reference evidence="1 2" key="1">
    <citation type="submission" date="2015-01" db="EMBL/GenBank/DDBJ databases">
        <title>Evolution of Trichinella species and genotypes.</title>
        <authorList>
            <person name="Korhonen P.K."/>
            <person name="Edoardo P."/>
            <person name="Giuseppe L.R."/>
            <person name="Gasser R.B."/>
        </authorList>
    </citation>
    <scope>NUCLEOTIDE SEQUENCE [LARGE SCALE GENOMIC DNA]</scope>
    <source>
        <strain evidence="1">ISS1029</strain>
    </source>
</reference>
<dbReference type="AlphaFoldDB" id="A0A0V1FVP7"/>
<evidence type="ECO:0000313" key="1">
    <source>
        <dbReference type="EMBL" id="KRY90093.1"/>
    </source>
</evidence>
<protein>
    <submittedName>
        <fullName evidence="1">Uncharacterized protein</fullName>
    </submittedName>
</protein>
<organism evidence="1 2">
    <name type="scientific">Trichinella zimbabwensis</name>
    <dbReference type="NCBI Taxonomy" id="268475"/>
    <lineage>
        <taxon>Eukaryota</taxon>
        <taxon>Metazoa</taxon>
        <taxon>Ecdysozoa</taxon>
        <taxon>Nematoda</taxon>
        <taxon>Enoplea</taxon>
        <taxon>Dorylaimia</taxon>
        <taxon>Trichinellida</taxon>
        <taxon>Trichinellidae</taxon>
        <taxon>Trichinella</taxon>
    </lineage>
</organism>
<keyword evidence="2" id="KW-1185">Reference proteome</keyword>
<accession>A0A0V1FVP7</accession>
<gene>
    <name evidence="1" type="ORF">T11_16177</name>
</gene>